<dbReference type="Pfam" id="PF16320">
    <property type="entry name" value="Ribosomal_L12_N"/>
    <property type="match status" value="1"/>
</dbReference>
<keyword evidence="8" id="KW-1185">Reference proteome</keyword>
<feature type="domain" description="Large ribosomal subunit protein bL12 oligomerization" evidence="6">
    <location>
        <begin position="453"/>
        <end position="500"/>
    </location>
</feature>
<comment type="caution">
    <text evidence="7">The sequence shown here is derived from an EMBL/GenBank/DDBJ whole genome shotgun (WGS) entry which is preliminary data.</text>
</comment>
<dbReference type="InterPro" id="IPR000206">
    <property type="entry name" value="Ribosomal_bL12"/>
</dbReference>
<protein>
    <recommendedName>
        <fullName evidence="9">Alpha/beta hydrolase fold-3 domain-containing protein</fullName>
    </recommendedName>
</protein>
<dbReference type="AlphaFoldDB" id="A0A8J5L7P7"/>
<dbReference type="Pfam" id="PF07859">
    <property type="entry name" value="Abhydrolase_3"/>
    <property type="match status" value="1"/>
</dbReference>
<evidence type="ECO:0000256" key="2">
    <source>
        <dbReference type="ARBA" id="ARBA00022980"/>
    </source>
</evidence>
<reference evidence="7 8" key="1">
    <citation type="submission" date="2020-08" db="EMBL/GenBank/DDBJ databases">
        <title>Plant Genome Project.</title>
        <authorList>
            <person name="Zhang R.-G."/>
        </authorList>
    </citation>
    <scope>NUCLEOTIDE SEQUENCE [LARGE SCALE GENOMIC DNA]</scope>
    <source>
        <tissue evidence="7">Rhizome</tissue>
    </source>
</reference>
<dbReference type="InterPro" id="IPR013823">
    <property type="entry name" value="Ribosomal_bL12_C"/>
</dbReference>
<dbReference type="Gene3D" id="1.20.5.710">
    <property type="entry name" value="Single helix bin"/>
    <property type="match status" value="1"/>
</dbReference>
<dbReference type="Pfam" id="PF00542">
    <property type="entry name" value="Ribosomal_L12"/>
    <property type="match status" value="1"/>
</dbReference>
<dbReference type="Gene3D" id="3.30.1390.10">
    <property type="match status" value="1"/>
</dbReference>
<accession>A0A8J5L7P7</accession>
<evidence type="ECO:0000256" key="3">
    <source>
        <dbReference type="ARBA" id="ARBA00023274"/>
    </source>
</evidence>
<dbReference type="InterPro" id="IPR036235">
    <property type="entry name" value="Ribosomal_bL12_oligo_N_sf"/>
</dbReference>
<proteinExistence type="inferred from homology"/>
<dbReference type="EMBL" id="JACMSC010000007">
    <property type="protein sequence ID" value="KAG6516600.1"/>
    <property type="molecule type" value="Genomic_DNA"/>
</dbReference>
<dbReference type="PANTHER" id="PTHR23024">
    <property type="entry name" value="ARYLACETAMIDE DEACETYLASE"/>
    <property type="match status" value="1"/>
</dbReference>
<gene>
    <name evidence="7" type="ORF">ZIOFF_027069</name>
</gene>
<keyword evidence="2" id="KW-0689">Ribosomal protein</keyword>
<evidence type="ECO:0008006" key="9">
    <source>
        <dbReference type="Google" id="ProtNLM"/>
    </source>
</evidence>
<evidence type="ECO:0000259" key="5">
    <source>
        <dbReference type="Pfam" id="PF07859"/>
    </source>
</evidence>
<dbReference type="InterPro" id="IPR013094">
    <property type="entry name" value="AB_hydrolase_3"/>
</dbReference>
<organism evidence="7 8">
    <name type="scientific">Zingiber officinale</name>
    <name type="common">Ginger</name>
    <name type="synonym">Amomum zingiber</name>
    <dbReference type="NCBI Taxonomy" id="94328"/>
    <lineage>
        <taxon>Eukaryota</taxon>
        <taxon>Viridiplantae</taxon>
        <taxon>Streptophyta</taxon>
        <taxon>Embryophyta</taxon>
        <taxon>Tracheophyta</taxon>
        <taxon>Spermatophyta</taxon>
        <taxon>Magnoliopsida</taxon>
        <taxon>Liliopsida</taxon>
        <taxon>Zingiberales</taxon>
        <taxon>Zingiberaceae</taxon>
        <taxon>Zingiber</taxon>
    </lineage>
</organism>
<dbReference type="InterPro" id="IPR050466">
    <property type="entry name" value="Carboxylest/Gibb_receptor"/>
</dbReference>
<evidence type="ECO:0000256" key="1">
    <source>
        <dbReference type="ARBA" id="ARBA00007197"/>
    </source>
</evidence>
<evidence type="ECO:0000259" key="6">
    <source>
        <dbReference type="Pfam" id="PF16320"/>
    </source>
</evidence>
<dbReference type="CDD" id="cd00387">
    <property type="entry name" value="Ribosomal_L7_L12"/>
    <property type="match status" value="1"/>
</dbReference>
<comment type="similarity">
    <text evidence="1">Belongs to the bacterial ribosomal protein bL12 family.</text>
</comment>
<name>A0A8J5L7P7_ZINOF</name>
<keyword evidence="3" id="KW-0687">Ribonucleoprotein</keyword>
<dbReference type="GO" id="GO:0003735">
    <property type="term" value="F:structural constituent of ribosome"/>
    <property type="evidence" value="ECO:0007669"/>
    <property type="project" value="InterPro"/>
</dbReference>
<dbReference type="SUPFAM" id="SSF54736">
    <property type="entry name" value="ClpS-like"/>
    <property type="match status" value="1"/>
</dbReference>
<dbReference type="Gene3D" id="3.40.50.1820">
    <property type="entry name" value="alpha/beta hydrolase"/>
    <property type="match status" value="1"/>
</dbReference>
<dbReference type="InterPro" id="IPR029058">
    <property type="entry name" value="AB_hydrolase_fold"/>
</dbReference>
<evidence type="ECO:0000259" key="4">
    <source>
        <dbReference type="Pfam" id="PF00542"/>
    </source>
</evidence>
<dbReference type="Proteomes" id="UP000734854">
    <property type="component" value="Unassembled WGS sequence"/>
</dbReference>
<feature type="domain" description="Large ribosomal subunit protein bL12 C-terminal" evidence="4">
    <location>
        <begin position="516"/>
        <end position="550"/>
    </location>
</feature>
<dbReference type="InterPro" id="IPR014719">
    <property type="entry name" value="Ribosomal_bL12_C/ClpS-like"/>
</dbReference>
<sequence length="550" mass="59704">MTENDPSPAKPRPAAASPKLPWKTRISVAALSAVTDFCRRSNGSLNRSLLSLLDVRSPASATPVRGVRTADVTVDSSRNLWFRLFVPSSGESLPVIVFFHGGGFAFLSPDSRIYNAVCCRICRKTQALVLSVNYRRSPEHRYPAPYEDGADVLRFLDGNGLATADAAAAGLADLSSCFLAGDSAGANIAHHVGRRWAAGAWERIRLAGMVLIQPFFGGEERTEAEIRLAKAPLLSVERTDWMWRAFLPEGADRDHEAANPFGPRAEGKLEAALPEAMVVVGGFDLLQDWQMRYYEGLRARGRAARLVEYPEAIHAFYFFPEIKESAIVLEEIKGFIDGLRVRTGMMAWMAYTALVLSAGDKDVKDWALSHGAACHKPKPNFEVEILLAAISTSHSHKSQAYISLKRWLHSAPSTTSSSPESPSKALKFAAQLFPHRGCRRATFVRPPAAVSQKIKEIGTIISNLTLEEARSLVDHLQDRLGVSAIAFAPAAVAVAPGAATDAASGGEAAVEEKTEFDVVIEEVPSNARIATIKVVRALTNLPLKEAKDLI</sequence>
<dbReference type="GO" id="GO:0005840">
    <property type="term" value="C:ribosome"/>
    <property type="evidence" value="ECO:0007669"/>
    <property type="project" value="UniProtKB-KW"/>
</dbReference>
<dbReference type="SUPFAM" id="SSF53474">
    <property type="entry name" value="alpha/beta-Hydrolases"/>
    <property type="match status" value="1"/>
</dbReference>
<evidence type="ECO:0000313" key="8">
    <source>
        <dbReference type="Proteomes" id="UP000734854"/>
    </source>
</evidence>
<dbReference type="GO" id="GO:1990904">
    <property type="term" value="C:ribonucleoprotein complex"/>
    <property type="evidence" value="ECO:0007669"/>
    <property type="project" value="UniProtKB-KW"/>
</dbReference>
<feature type="domain" description="Alpha/beta hydrolase fold-3" evidence="5">
    <location>
        <begin position="96"/>
        <end position="317"/>
    </location>
</feature>
<dbReference type="SUPFAM" id="SSF48300">
    <property type="entry name" value="Ribosomal protein L7/12, oligomerisation (N-terminal) domain"/>
    <property type="match status" value="1"/>
</dbReference>
<evidence type="ECO:0000313" key="7">
    <source>
        <dbReference type="EMBL" id="KAG6516600.1"/>
    </source>
</evidence>
<dbReference type="GO" id="GO:0016787">
    <property type="term" value="F:hydrolase activity"/>
    <property type="evidence" value="ECO:0007669"/>
    <property type="project" value="InterPro"/>
</dbReference>
<dbReference type="GO" id="GO:0006412">
    <property type="term" value="P:translation"/>
    <property type="evidence" value="ECO:0007669"/>
    <property type="project" value="InterPro"/>
</dbReference>
<dbReference type="PANTHER" id="PTHR23024:SF24">
    <property type="entry name" value="ALPHA_BETA HYDROLASE FOLD-3 DOMAIN-CONTAINING PROTEIN"/>
    <property type="match status" value="1"/>
</dbReference>
<dbReference type="InterPro" id="IPR008932">
    <property type="entry name" value="Ribosomal_bL12_oligo"/>
</dbReference>